<dbReference type="EMBL" id="CP071518">
    <property type="protein sequence ID" value="QSX79442.1"/>
    <property type="molecule type" value="Genomic_DNA"/>
</dbReference>
<organism evidence="2 3">
    <name type="scientific">Agrilutibacter solisilvae</name>
    <dbReference type="NCBI Taxonomy" id="2763317"/>
    <lineage>
        <taxon>Bacteria</taxon>
        <taxon>Pseudomonadati</taxon>
        <taxon>Pseudomonadota</taxon>
        <taxon>Gammaproteobacteria</taxon>
        <taxon>Lysobacterales</taxon>
        <taxon>Lysobacteraceae</taxon>
        <taxon>Agrilutibacter</taxon>
    </lineage>
</organism>
<dbReference type="RefSeq" id="WP_200616162.1">
    <property type="nucleotide sequence ID" value="NZ_CP071518.1"/>
</dbReference>
<sequence>MSRLVLIVLAACMALPSWAQTPSQDLQTLFDEERAFLWRADPLVATADGEHRFDDRLPSVTPEAQRARLEADRGFLRRLQALDRSRLGPGEQVSHDLFAFMVGQRIEMAEHREWRIPLNSDSGFHADVLFMHELAAPRTVADYERYIARLREVPRYFDENLANMRQGMREGFTLPAAVIDGVSRAIAAEQFTRVEDCPLFRPFATFPTTVPASERARLASAGREAIEEGVLPAYAKFQSFFEREYRARARASIAATQLPGGEEYYADLVRYYTTLPEATADQVHATGLAEVKRIRAAMEAIIAEVGFKGSFAQFLDFLRTDPQFYARTPEQLLHAAAWLAKQADARLPEYFGRLPRTPYGVRAVPDALAPNYTGGRYNPGPLGGAGEYWVNTYQLQSRPLYVLPALTLHEAVPGHHLQGALAREQTGVPAFRVNFYPHAFGEGWGLYSEKLGEEFGLYRTPYERFGRLTYEMWRASRLVVDTGMHAKGWTRQQALDFLAANTALSEHEVRTEVDRYIAWPGQALAYKTGELKILALRRKAESALGAHFDIRAFHDTVLCNGGVTLPVLEAQVEDWLKHEMACLDPAHRGCVPPRQSGCPVADSPGAPGPGR</sequence>
<dbReference type="KEGG" id="lsf:I8J32_006150"/>
<protein>
    <submittedName>
        <fullName evidence="2">DUF885 domain-containing protein</fullName>
    </submittedName>
</protein>
<keyword evidence="3" id="KW-1185">Reference proteome</keyword>
<reference evidence="2 3" key="1">
    <citation type="submission" date="2021-03" db="EMBL/GenBank/DDBJ databases">
        <title>Lysobacter sp. nov. isolated from soil of gangwondo yeongwol, south Korea.</title>
        <authorList>
            <person name="Kim K.R."/>
            <person name="Kim K.H."/>
            <person name="Jeon C.O."/>
        </authorList>
    </citation>
    <scope>NUCLEOTIDE SEQUENCE [LARGE SCALE GENOMIC DNA]</scope>
    <source>
        <strain evidence="2 3">R19</strain>
    </source>
</reference>
<gene>
    <name evidence="2" type="ORF">I8J32_006150</name>
</gene>
<feature type="chain" id="PRO_5037586018" evidence="1">
    <location>
        <begin position="20"/>
        <end position="611"/>
    </location>
</feature>
<evidence type="ECO:0000256" key="1">
    <source>
        <dbReference type="SAM" id="SignalP"/>
    </source>
</evidence>
<evidence type="ECO:0000313" key="3">
    <source>
        <dbReference type="Proteomes" id="UP000639274"/>
    </source>
</evidence>
<evidence type="ECO:0000313" key="2">
    <source>
        <dbReference type="EMBL" id="QSX79442.1"/>
    </source>
</evidence>
<keyword evidence="1" id="KW-0732">Signal</keyword>
<dbReference type="AlphaFoldDB" id="A0A974Y111"/>
<dbReference type="PANTHER" id="PTHR33361:SF2">
    <property type="entry name" value="DUF885 DOMAIN-CONTAINING PROTEIN"/>
    <property type="match status" value="1"/>
</dbReference>
<accession>A0A974Y111</accession>
<feature type="signal peptide" evidence="1">
    <location>
        <begin position="1"/>
        <end position="19"/>
    </location>
</feature>
<dbReference type="Proteomes" id="UP000639274">
    <property type="component" value="Chromosome"/>
</dbReference>
<dbReference type="Pfam" id="PF05960">
    <property type="entry name" value="DUF885"/>
    <property type="match status" value="1"/>
</dbReference>
<proteinExistence type="predicted"/>
<dbReference type="PANTHER" id="PTHR33361">
    <property type="entry name" value="GLR0591 PROTEIN"/>
    <property type="match status" value="1"/>
</dbReference>
<dbReference type="InterPro" id="IPR010281">
    <property type="entry name" value="DUF885"/>
</dbReference>
<name>A0A974Y111_9GAMM</name>